<keyword evidence="7 10" id="KW-0326">Glycosidase</keyword>
<dbReference type="EMBL" id="JADEWN010000007">
    <property type="protein sequence ID" value="MBE9189578.1"/>
    <property type="molecule type" value="Genomic_DNA"/>
</dbReference>
<keyword evidence="14" id="KW-1185">Reference proteome</keyword>
<reference evidence="13 14" key="1">
    <citation type="submission" date="2020-10" db="EMBL/GenBank/DDBJ databases">
        <authorList>
            <person name="Castelo-Branco R."/>
            <person name="Eusebio N."/>
            <person name="Adriana R."/>
            <person name="Vieira A."/>
            <person name="Brugerolle De Fraissinette N."/>
            <person name="Rezende De Castro R."/>
            <person name="Schneider M.P."/>
            <person name="Vasconcelos V."/>
            <person name="Leao P.N."/>
        </authorList>
    </citation>
    <scope>NUCLEOTIDE SEQUENCE [LARGE SCALE GENOMIC DNA]</scope>
    <source>
        <strain evidence="13 14">LEGE 06123</strain>
    </source>
</reference>
<keyword evidence="8 10" id="KW-0624">Polysaccharide degradation</keyword>
<dbReference type="Gene3D" id="3.20.20.80">
    <property type="entry name" value="Glycosidases"/>
    <property type="match status" value="1"/>
</dbReference>
<dbReference type="InterPro" id="IPR001119">
    <property type="entry name" value="SLH_dom"/>
</dbReference>
<feature type="domain" description="SLH" evidence="11">
    <location>
        <begin position="516"/>
        <end position="580"/>
    </location>
</feature>
<dbReference type="EC" id="3.2.1.8" evidence="10"/>
<dbReference type="InterPro" id="IPR017853">
    <property type="entry name" value="GH"/>
</dbReference>
<comment type="catalytic activity">
    <reaction evidence="1 10">
        <text>Endohydrolysis of (1-&gt;4)-beta-D-xylosidic linkages in xylans.</text>
        <dbReference type="EC" id="3.2.1.8"/>
    </reaction>
</comment>
<dbReference type="PRINTS" id="PR00134">
    <property type="entry name" value="GLHYDRLASE10"/>
</dbReference>
<evidence type="ECO:0000259" key="11">
    <source>
        <dbReference type="PROSITE" id="PS51272"/>
    </source>
</evidence>
<dbReference type="PROSITE" id="PS00591">
    <property type="entry name" value="GH10_1"/>
    <property type="match status" value="1"/>
</dbReference>
<dbReference type="InterPro" id="IPR001000">
    <property type="entry name" value="GH10_dom"/>
</dbReference>
<name>A0ABR9UQF6_9CHRO</name>
<dbReference type="SUPFAM" id="SSF51445">
    <property type="entry name" value="(Trans)glycosidases"/>
    <property type="match status" value="1"/>
</dbReference>
<dbReference type="Pfam" id="PF00331">
    <property type="entry name" value="Glyco_hydro_10"/>
    <property type="match status" value="1"/>
</dbReference>
<evidence type="ECO:0000313" key="14">
    <source>
        <dbReference type="Proteomes" id="UP000651156"/>
    </source>
</evidence>
<comment type="caution">
    <text evidence="13">The sequence shown here is derived from an EMBL/GenBank/DDBJ whole genome shotgun (WGS) entry which is preliminary data.</text>
</comment>
<protein>
    <recommendedName>
        <fullName evidence="10">Beta-xylanase</fullName>
        <ecNumber evidence="10">3.2.1.8</ecNumber>
    </recommendedName>
</protein>
<dbReference type="SMART" id="SM00633">
    <property type="entry name" value="Glyco_10"/>
    <property type="match status" value="1"/>
</dbReference>
<keyword evidence="3" id="KW-0858">Xylan degradation</keyword>
<comment type="similarity">
    <text evidence="2 10">Belongs to the glycosyl hydrolase 10 (cellulase F) family.</text>
</comment>
<evidence type="ECO:0000256" key="7">
    <source>
        <dbReference type="ARBA" id="ARBA00023295"/>
    </source>
</evidence>
<evidence type="ECO:0000256" key="9">
    <source>
        <dbReference type="PROSITE-ProRule" id="PRU10061"/>
    </source>
</evidence>
<dbReference type="InterPro" id="IPR044846">
    <property type="entry name" value="GH10"/>
</dbReference>
<dbReference type="PROSITE" id="PS51272">
    <property type="entry name" value="SLH"/>
    <property type="match status" value="3"/>
</dbReference>
<feature type="active site" description="Nucleophile" evidence="9">
    <location>
        <position position="294"/>
    </location>
</feature>
<accession>A0ABR9UQF6</accession>
<dbReference type="PROSITE" id="PS51318">
    <property type="entry name" value="TAT"/>
    <property type="match status" value="1"/>
</dbReference>
<dbReference type="PROSITE" id="PS51760">
    <property type="entry name" value="GH10_2"/>
    <property type="match status" value="1"/>
</dbReference>
<evidence type="ECO:0000313" key="13">
    <source>
        <dbReference type="EMBL" id="MBE9189578.1"/>
    </source>
</evidence>
<dbReference type="PANTHER" id="PTHR31490">
    <property type="entry name" value="GLYCOSYL HYDROLASE"/>
    <property type="match status" value="1"/>
</dbReference>
<evidence type="ECO:0000256" key="1">
    <source>
        <dbReference type="ARBA" id="ARBA00000681"/>
    </source>
</evidence>
<gene>
    <name evidence="13" type="ORF">IQ230_04200</name>
</gene>
<evidence type="ECO:0000256" key="3">
    <source>
        <dbReference type="ARBA" id="ARBA00022651"/>
    </source>
</evidence>
<sequence length="587" mass="65098">MHTLLKRRHFLMGLGALTGMGAFTTASQLRHFNKLVPALADSSSIALAAEVALHSSARTKGLIFGAAATYQQLSSNKAYANLFAQQCGMLVPTNELKWQELRPSPGRFNFTRADWMARFARSHGMLFRGHTLVWHKALPNWFASTVNKQNAEKYLREHISRVAGHYAGQMHSWDVVNEAIDLQVQRADQLRNTPWLRFLGPEYIDLAFRAAAEADPQALLVYNDFAIEHDTPQAEAKRTAVLRLLERLKSRGTPVQALGIQSHLFGHPDGVKFTQIRRFLRNVADLGLQIMITELDVNDQQLPRDAAVRDRAVAKIYADFLSAVLDEPAVIAVMTWGLSDRYTWLANRKPRGDGGGLRPLPFDEQLRPKPAWQSLASAIAQAPSRSSQPGLPIPTRFPDIQGHWAQGYIQALADKNIISGFPDGTFKPNAPVTRAEFAAIVTKAFPKASQNNPSIEFVDISQSFWGYSAIQTAVRRGFLVGYPGRIFQPSQQIPRVQVVVALASGLNLSSNNTNVLSFYQDAAQIPNYATNKVAAATQRRMVVNYPTARQLNPNRNATRAEVAAFVYQALVDAGQAQPINSPYLVRV</sequence>
<feature type="domain" description="SLH" evidence="11">
    <location>
        <begin position="456"/>
        <end position="515"/>
    </location>
</feature>
<evidence type="ECO:0000256" key="10">
    <source>
        <dbReference type="RuleBase" id="RU361174"/>
    </source>
</evidence>
<organism evidence="13 14">
    <name type="scientific">Gloeocapsopsis crepidinum LEGE 06123</name>
    <dbReference type="NCBI Taxonomy" id="588587"/>
    <lineage>
        <taxon>Bacteria</taxon>
        <taxon>Bacillati</taxon>
        <taxon>Cyanobacteriota</taxon>
        <taxon>Cyanophyceae</taxon>
        <taxon>Oscillatoriophycideae</taxon>
        <taxon>Chroococcales</taxon>
        <taxon>Chroococcaceae</taxon>
        <taxon>Gloeocapsopsis</taxon>
    </lineage>
</organism>
<feature type="domain" description="SLH" evidence="11">
    <location>
        <begin position="392"/>
        <end position="455"/>
    </location>
</feature>
<dbReference type="Proteomes" id="UP000651156">
    <property type="component" value="Unassembled WGS sequence"/>
</dbReference>
<evidence type="ECO:0000256" key="6">
    <source>
        <dbReference type="ARBA" id="ARBA00023277"/>
    </source>
</evidence>
<dbReference type="PANTHER" id="PTHR31490:SF88">
    <property type="entry name" value="BETA-XYLANASE"/>
    <property type="match status" value="1"/>
</dbReference>
<dbReference type="InterPro" id="IPR006311">
    <property type="entry name" value="TAT_signal"/>
</dbReference>
<proteinExistence type="inferred from homology"/>
<evidence type="ECO:0000259" key="12">
    <source>
        <dbReference type="PROSITE" id="PS51760"/>
    </source>
</evidence>
<feature type="domain" description="GH10" evidence="12">
    <location>
        <begin position="47"/>
        <end position="378"/>
    </location>
</feature>
<dbReference type="InterPro" id="IPR031158">
    <property type="entry name" value="GH10_AS"/>
</dbReference>
<evidence type="ECO:0000256" key="5">
    <source>
        <dbReference type="ARBA" id="ARBA00022801"/>
    </source>
</evidence>
<keyword evidence="6 10" id="KW-0119">Carbohydrate metabolism</keyword>
<dbReference type="Pfam" id="PF00395">
    <property type="entry name" value="SLH"/>
    <property type="match status" value="3"/>
</dbReference>
<evidence type="ECO:0000256" key="4">
    <source>
        <dbReference type="ARBA" id="ARBA00022729"/>
    </source>
</evidence>
<dbReference type="RefSeq" id="WP_193930818.1">
    <property type="nucleotide sequence ID" value="NZ_CAWPMZ010000128.1"/>
</dbReference>
<evidence type="ECO:0000256" key="2">
    <source>
        <dbReference type="ARBA" id="ARBA00007495"/>
    </source>
</evidence>
<keyword evidence="5 10" id="KW-0378">Hydrolase</keyword>
<evidence type="ECO:0000256" key="8">
    <source>
        <dbReference type="ARBA" id="ARBA00023326"/>
    </source>
</evidence>
<keyword evidence="4" id="KW-0732">Signal</keyword>